<gene>
    <name evidence="6" type="ORF">BJG266_LOCUS5974</name>
    <name evidence="2" type="ORF">IZO911_LOCUS4532</name>
    <name evidence="7" type="ORF">JYZ213_LOCUS7983</name>
    <name evidence="9" type="ORF">KXQ929_LOCUS10972</name>
    <name evidence="8" type="ORF">OKA104_LOCUS11944</name>
    <name evidence="10" type="ORF">OXD698_LOCUS43305</name>
    <name evidence="4" type="ORF">QVE165_LOCUS4384</name>
    <name evidence="5" type="ORF">QVE165_LOCUS4586</name>
    <name evidence="3" type="ORF">VCS650_LOCUS3171</name>
</gene>
<protein>
    <submittedName>
        <fullName evidence="6">Uncharacterized protein</fullName>
    </submittedName>
</protein>
<evidence type="ECO:0000313" key="12">
    <source>
        <dbReference type="Proteomes" id="UP000663877"/>
    </source>
</evidence>
<reference evidence="6" key="1">
    <citation type="submission" date="2021-02" db="EMBL/GenBank/DDBJ databases">
        <authorList>
            <person name="Nowell W R."/>
        </authorList>
    </citation>
    <scope>NUCLEOTIDE SEQUENCE</scope>
</reference>
<dbReference type="EMBL" id="CAJOAZ010012186">
    <property type="protein sequence ID" value="CAF4248563.1"/>
    <property type="molecule type" value="Genomic_DNA"/>
</dbReference>
<keyword evidence="11" id="KW-1185">Reference proteome</keyword>
<keyword evidence="1" id="KW-1133">Transmembrane helix</keyword>
<dbReference type="Proteomes" id="UP000663881">
    <property type="component" value="Unassembled WGS sequence"/>
</dbReference>
<evidence type="ECO:0000313" key="4">
    <source>
        <dbReference type="EMBL" id="CAF0804126.1"/>
    </source>
</evidence>
<feature type="transmembrane region" description="Helical" evidence="1">
    <location>
        <begin position="20"/>
        <end position="43"/>
    </location>
</feature>
<evidence type="ECO:0000313" key="10">
    <source>
        <dbReference type="EMBL" id="CAF4248563.1"/>
    </source>
</evidence>
<dbReference type="Proteomes" id="UP000663877">
    <property type="component" value="Unassembled WGS sequence"/>
</dbReference>
<dbReference type="EMBL" id="CAJNOI010000016">
    <property type="protein sequence ID" value="CAF0815583.1"/>
    <property type="molecule type" value="Genomic_DNA"/>
</dbReference>
<accession>A0A813TPN9</accession>
<dbReference type="Proteomes" id="UP000663844">
    <property type="component" value="Unassembled WGS sequence"/>
</dbReference>
<evidence type="ECO:0000256" key="1">
    <source>
        <dbReference type="SAM" id="Phobius"/>
    </source>
</evidence>
<evidence type="ECO:0000313" key="7">
    <source>
        <dbReference type="EMBL" id="CAF0852604.1"/>
    </source>
</evidence>
<dbReference type="Proteomes" id="UP000663832">
    <property type="component" value="Unassembled WGS sequence"/>
</dbReference>
<sequence length="79" mass="9064">MSTSNSNNVLFNGQFDARIFIAIFVPAMFLLIIILTMIVFLIYRQPSYYDSYIGDNETDNTDTSYSKFEILSRAPNSYA</sequence>
<evidence type="ECO:0000313" key="6">
    <source>
        <dbReference type="EMBL" id="CAF0815583.1"/>
    </source>
</evidence>
<evidence type="ECO:0000313" key="2">
    <source>
        <dbReference type="EMBL" id="CAF0757736.1"/>
    </source>
</evidence>
<dbReference type="EMBL" id="CAJNOE010000025">
    <property type="protein sequence ID" value="CAF0757736.1"/>
    <property type="molecule type" value="Genomic_DNA"/>
</dbReference>
<dbReference type="EMBL" id="CAJNOM010000016">
    <property type="protein sequence ID" value="CAF0804126.1"/>
    <property type="molecule type" value="Genomic_DNA"/>
</dbReference>
<dbReference type="EMBL" id="CAJNON010000016">
    <property type="protein sequence ID" value="CAF0785250.1"/>
    <property type="molecule type" value="Genomic_DNA"/>
</dbReference>
<organism evidence="6 12">
    <name type="scientific">Adineta steineri</name>
    <dbReference type="NCBI Taxonomy" id="433720"/>
    <lineage>
        <taxon>Eukaryota</taxon>
        <taxon>Metazoa</taxon>
        <taxon>Spiralia</taxon>
        <taxon>Gnathifera</taxon>
        <taxon>Rotifera</taxon>
        <taxon>Eurotatoria</taxon>
        <taxon>Bdelloidea</taxon>
        <taxon>Adinetida</taxon>
        <taxon>Adinetidae</taxon>
        <taxon>Adineta</taxon>
    </lineage>
</organism>
<evidence type="ECO:0000313" key="9">
    <source>
        <dbReference type="EMBL" id="CAF3700010.1"/>
    </source>
</evidence>
<dbReference type="EMBL" id="CAJOBB010000531">
    <property type="protein sequence ID" value="CAF3700010.1"/>
    <property type="molecule type" value="Genomic_DNA"/>
</dbReference>
<dbReference type="EMBL" id="CAJNOG010000053">
    <property type="protein sequence ID" value="CAF0852604.1"/>
    <property type="molecule type" value="Genomic_DNA"/>
</dbReference>
<dbReference type="EMBL" id="CAJNOM010000017">
    <property type="protein sequence ID" value="CAF0808070.1"/>
    <property type="molecule type" value="Genomic_DNA"/>
</dbReference>
<dbReference type="OrthoDB" id="9987682at2759"/>
<dbReference type="EMBL" id="CAJOAY010000564">
    <property type="protein sequence ID" value="CAF3693017.1"/>
    <property type="molecule type" value="Genomic_DNA"/>
</dbReference>
<proteinExistence type="predicted"/>
<evidence type="ECO:0000313" key="5">
    <source>
        <dbReference type="EMBL" id="CAF0808070.1"/>
    </source>
</evidence>
<dbReference type="Proteomes" id="UP000663845">
    <property type="component" value="Unassembled WGS sequence"/>
</dbReference>
<keyword evidence="1" id="KW-0812">Transmembrane</keyword>
<dbReference type="Proteomes" id="UP000663868">
    <property type="component" value="Unassembled WGS sequence"/>
</dbReference>
<keyword evidence="1" id="KW-0472">Membrane</keyword>
<comment type="caution">
    <text evidence="6">The sequence shown here is derived from an EMBL/GenBank/DDBJ whole genome shotgun (WGS) entry which is preliminary data.</text>
</comment>
<evidence type="ECO:0000313" key="8">
    <source>
        <dbReference type="EMBL" id="CAF3693017.1"/>
    </source>
</evidence>
<dbReference type="AlphaFoldDB" id="A0A813TPN9"/>
<dbReference type="Proteomes" id="UP000663860">
    <property type="component" value="Unassembled WGS sequence"/>
</dbReference>
<name>A0A813TPN9_9BILA</name>
<evidence type="ECO:0000313" key="11">
    <source>
        <dbReference type="Proteomes" id="UP000663832"/>
    </source>
</evidence>
<dbReference type="Proteomes" id="UP000663891">
    <property type="component" value="Unassembled WGS sequence"/>
</dbReference>
<evidence type="ECO:0000313" key="3">
    <source>
        <dbReference type="EMBL" id="CAF0785250.1"/>
    </source>
</evidence>